<reference evidence="1 2" key="1">
    <citation type="submission" date="2018-06" db="EMBL/GenBank/DDBJ databases">
        <title>Marinomonas sp. YLB-05 draft genome sequence.</title>
        <authorList>
            <person name="Yu L."/>
            <person name="Tang X."/>
        </authorList>
    </citation>
    <scope>NUCLEOTIDE SEQUENCE [LARGE SCALE GENOMIC DNA]</scope>
    <source>
        <strain evidence="1 2">YLB-05</strain>
    </source>
</reference>
<gene>
    <name evidence="1" type="ORF">DN730_11695</name>
</gene>
<evidence type="ECO:0008006" key="3">
    <source>
        <dbReference type="Google" id="ProtNLM"/>
    </source>
</evidence>
<dbReference type="OrthoDB" id="8527830at2"/>
<organism evidence="1 2">
    <name type="scientific">Marinomonas piezotolerans</name>
    <dbReference type="NCBI Taxonomy" id="2213058"/>
    <lineage>
        <taxon>Bacteria</taxon>
        <taxon>Pseudomonadati</taxon>
        <taxon>Pseudomonadota</taxon>
        <taxon>Gammaproteobacteria</taxon>
        <taxon>Oceanospirillales</taxon>
        <taxon>Oceanospirillaceae</taxon>
        <taxon>Marinomonas</taxon>
    </lineage>
</organism>
<accession>A0A370U7T9</accession>
<comment type="caution">
    <text evidence="1">The sequence shown here is derived from an EMBL/GenBank/DDBJ whole genome shotgun (WGS) entry which is preliminary data.</text>
</comment>
<name>A0A370U7T9_9GAMM</name>
<dbReference type="EMBL" id="QKRA01000005">
    <property type="protein sequence ID" value="RDL43841.1"/>
    <property type="molecule type" value="Genomic_DNA"/>
</dbReference>
<keyword evidence="2" id="KW-1185">Reference proteome</keyword>
<dbReference type="Proteomes" id="UP000254326">
    <property type="component" value="Unassembled WGS sequence"/>
</dbReference>
<proteinExistence type="predicted"/>
<protein>
    <recommendedName>
        <fullName evidence="3">Tryptophan synthase subunit beta like protein</fullName>
    </recommendedName>
</protein>
<dbReference type="AlphaFoldDB" id="A0A370U7T9"/>
<dbReference type="RefSeq" id="WP_115468326.1">
    <property type="nucleotide sequence ID" value="NZ_QKRA01000005.1"/>
</dbReference>
<evidence type="ECO:0000313" key="1">
    <source>
        <dbReference type="EMBL" id="RDL43841.1"/>
    </source>
</evidence>
<evidence type="ECO:0000313" key="2">
    <source>
        <dbReference type="Proteomes" id="UP000254326"/>
    </source>
</evidence>
<sequence length="117" mass="13197">MLYAKVDQNGDIVDVATQQSDEYSLLVAPDNPIVAQIIESKLDQRSSQELLDSSDQNMMRVLEDLVDLLSEKRIIQFTELPLAAQKKLLSRKWVRGIHSGQNDSLISENELDDDALI</sequence>